<dbReference type="GO" id="GO:1904680">
    <property type="term" value="F:peptide transmembrane transporter activity"/>
    <property type="evidence" value="ECO:0007669"/>
    <property type="project" value="TreeGrafter"/>
</dbReference>
<dbReference type="RefSeq" id="WP_127074308.1">
    <property type="nucleotide sequence ID" value="NZ_BMKB01000003.1"/>
</dbReference>
<name>A0A916REF9_9HYPH</name>
<dbReference type="AlphaFoldDB" id="A0A916REF9"/>
<dbReference type="SUPFAM" id="SSF53850">
    <property type="entry name" value="Periplasmic binding protein-like II"/>
    <property type="match status" value="1"/>
</dbReference>
<dbReference type="InterPro" id="IPR039424">
    <property type="entry name" value="SBP_5"/>
</dbReference>
<organism evidence="6 7">
    <name type="scientific">Pelagibacterium lentulum</name>
    <dbReference type="NCBI Taxonomy" id="2029865"/>
    <lineage>
        <taxon>Bacteria</taxon>
        <taxon>Pseudomonadati</taxon>
        <taxon>Pseudomonadota</taxon>
        <taxon>Alphaproteobacteria</taxon>
        <taxon>Hyphomicrobiales</taxon>
        <taxon>Devosiaceae</taxon>
        <taxon>Pelagibacterium</taxon>
    </lineage>
</organism>
<dbReference type="GO" id="GO:0043190">
    <property type="term" value="C:ATP-binding cassette (ABC) transporter complex"/>
    <property type="evidence" value="ECO:0007669"/>
    <property type="project" value="InterPro"/>
</dbReference>
<evidence type="ECO:0000256" key="2">
    <source>
        <dbReference type="ARBA" id="ARBA00005695"/>
    </source>
</evidence>
<reference evidence="6 7" key="1">
    <citation type="journal article" date="2014" name="Int. J. Syst. Evol. Microbiol.">
        <title>Complete genome sequence of Corynebacterium casei LMG S-19264T (=DSM 44701T), isolated from a smear-ripened cheese.</title>
        <authorList>
            <consortium name="US DOE Joint Genome Institute (JGI-PGF)"/>
            <person name="Walter F."/>
            <person name="Albersmeier A."/>
            <person name="Kalinowski J."/>
            <person name="Ruckert C."/>
        </authorList>
    </citation>
    <scope>NUCLEOTIDE SEQUENCE [LARGE SCALE GENOMIC DNA]</scope>
    <source>
        <strain evidence="6 7">CGMCC 1.15896</strain>
    </source>
</reference>
<proteinExistence type="inferred from homology"/>
<dbReference type="OrthoDB" id="9803988at2"/>
<dbReference type="Gene3D" id="3.10.105.10">
    <property type="entry name" value="Dipeptide-binding Protein, Domain 3"/>
    <property type="match status" value="1"/>
</dbReference>
<dbReference type="GO" id="GO:0015833">
    <property type="term" value="P:peptide transport"/>
    <property type="evidence" value="ECO:0007669"/>
    <property type="project" value="TreeGrafter"/>
</dbReference>
<evidence type="ECO:0000256" key="3">
    <source>
        <dbReference type="ARBA" id="ARBA00022729"/>
    </source>
</evidence>
<comment type="caution">
    <text evidence="6">The sequence shown here is derived from an EMBL/GenBank/DDBJ whole genome shotgun (WGS) entry which is preliminary data.</text>
</comment>
<feature type="signal peptide" evidence="4">
    <location>
        <begin position="1"/>
        <end position="29"/>
    </location>
</feature>
<feature type="chain" id="PRO_5037047274" description="Solute-binding protein family 5 domain-containing protein" evidence="4">
    <location>
        <begin position="30"/>
        <end position="525"/>
    </location>
</feature>
<evidence type="ECO:0000256" key="1">
    <source>
        <dbReference type="ARBA" id="ARBA00004418"/>
    </source>
</evidence>
<sequence length="525" mass="57992">MKRSRHFARRSALAAAVMATAVWGGAVQAACDEGQYGGTLNVASPLPLVTLDQMMITQEPTAPRHAVYEQLVALDANLVPQPALATSWEISNDLLTWTFTLREGVTFHNGDPLTADDVVASWERFQQVGSRNFELSDVESVEAIDAGTVAVHLSKPYGALLESIAAMSGSWAIMPASIAQELGTERADRVEHVVGSGPYMVHEIIPEVSTTLRRFDAYTMHEGEASYNAGPRCAYFDEINVINIVDHSTRVSALLAGQVDLILQVPGDEAQRLIDDPNVNIVSTAPGNRVYFKFNVANRVFADYPLLRDAIRAGIDTEEMMWGFGPDEYWRANNTPRFQEPQWPWVDQSHHFPVDMELAKQLVEESGYQGEEIVFLVVPGGATGPEMAPAMDQYMRDLGLNVRMENLDSATFGTVRRDLNAWDIKGAGGGSLVGLAYLDSSGVDRNGEPWPGIPDGWYELLEQAVNLEDQDERAAVASAFYDLHAEFNNEMWMGDVFVIMGARSDLRNIAENDSTAAFWNVWREQ</sequence>
<dbReference type="Gene3D" id="3.40.190.10">
    <property type="entry name" value="Periplasmic binding protein-like II"/>
    <property type="match status" value="1"/>
</dbReference>
<dbReference type="PANTHER" id="PTHR30290:SF38">
    <property type="entry name" value="D,D-DIPEPTIDE-BINDING PERIPLASMIC PROTEIN DDPA-RELATED"/>
    <property type="match status" value="1"/>
</dbReference>
<feature type="domain" description="Solute-binding protein family 5" evidence="5">
    <location>
        <begin position="80"/>
        <end position="414"/>
    </location>
</feature>
<comment type="subcellular location">
    <subcellularLocation>
        <location evidence="1">Periplasm</location>
    </subcellularLocation>
</comment>
<protein>
    <recommendedName>
        <fullName evidence="5">Solute-binding protein family 5 domain-containing protein</fullName>
    </recommendedName>
</protein>
<evidence type="ECO:0000313" key="7">
    <source>
        <dbReference type="Proteomes" id="UP000596977"/>
    </source>
</evidence>
<evidence type="ECO:0000313" key="6">
    <source>
        <dbReference type="EMBL" id="GGA49839.1"/>
    </source>
</evidence>
<dbReference type="EMBL" id="BMKB01000003">
    <property type="protein sequence ID" value="GGA49839.1"/>
    <property type="molecule type" value="Genomic_DNA"/>
</dbReference>
<accession>A0A916REF9</accession>
<dbReference type="InterPro" id="IPR000914">
    <property type="entry name" value="SBP_5_dom"/>
</dbReference>
<dbReference type="Proteomes" id="UP000596977">
    <property type="component" value="Unassembled WGS sequence"/>
</dbReference>
<keyword evidence="3 4" id="KW-0732">Signal</keyword>
<evidence type="ECO:0000256" key="4">
    <source>
        <dbReference type="SAM" id="SignalP"/>
    </source>
</evidence>
<dbReference type="PANTHER" id="PTHR30290">
    <property type="entry name" value="PERIPLASMIC BINDING COMPONENT OF ABC TRANSPORTER"/>
    <property type="match status" value="1"/>
</dbReference>
<gene>
    <name evidence="6" type="ORF">GCM10011499_19700</name>
</gene>
<evidence type="ECO:0000259" key="5">
    <source>
        <dbReference type="Pfam" id="PF00496"/>
    </source>
</evidence>
<keyword evidence="7" id="KW-1185">Reference proteome</keyword>
<comment type="similarity">
    <text evidence="2">Belongs to the bacterial solute-binding protein 5 family.</text>
</comment>
<dbReference type="Pfam" id="PF00496">
    <property type="entry name" value="SBP_bac_5"/>
    <property type="match status" value="1"/>
</dbReference>
<dbReference type="GO" id="GO:0030288">
    <property type="term" value="C:outer membrane-bounded periplasmic space"/>
    <property type="evidence" value="ECO:0007669"/>
    <property type="project" value="UniProtKB-ARBA"/>
</dbReference>